<feature type="compositionally biased region" description="Low complexity" evidence="1">
    <location>
        <begin position="451"/>
        <end position="473"/>
    </location>
</feature>
<comment type="caution">
    <text evidence="2">The sequence shown here is derived from an EMBL/GenBank/DDBJ whole genome shotgun (WGS) entry which is preliminary data.</text>
</comment>
<feature type="compositionally biased region" description="Gly residues" evidence="1">
    <location>
        <begin position="479"/>
        <end position="488"/>
    </location>
</feature>
<dbReference type="Proteomes" id="UP001234178">
    <property type="component" value="Unassembled WGS sequence"/>
</dbReference>
<proteinExistence type="predicted"/>
<organism evidence="2 3">
    <name type="scientific">Daphnia magna</name>
    <dbReference type="NCBI Taxonomy" id="35525"/>
    <lineage>
        <taxon>Eukaryota</taxon>
        <taxon>Metazoa</taxon>
        <taxon>Ecdysozoa</taxon>
        <taxon>Arthropoda</taxon>
        <taxon>Crustacea</taxon>
        <taxon>Branchiopoda</taxon>
        <taxon>Diplostraca</taxon>
        <taxon>Cladocera</taxon>
        <taxon>Anomopoda</taxon>
        <taxon>Daphniidae</taxon>
        <taxon>Daphnia</taxon>
    </lineage>
</organism>
<evidence type="ECO:0000313" key="2">
    <source>
        <dbReference type="EMBL" id="KAK4024173.1"/>
    </source>
</evidence>
<sequence length="589" mass="67249">MRGLQFPLTWDRERERDWGALANYNPAREGSTVAHGTLIDWYNFCREVSEDVVINNSEKIGGFGITVEIDESKYGKISENEVIELCTSMYWITHIFKTFTKSMDIPLTPCTGFPSLMHITAFRDVASWVLNCIKSSPPQDINAPIPSDAFRLLRNSVMPSNSSSSSSSSTSSERVSAGSRRSRRSNRDRGAFRDQSRSRSPLWNDRHSSPRDDHRSKSRFSVAEREKLQSRERLERDRRERSRERLERIVEEERGKLDQPGDRQEEPKKQLKFTVARERMKIFRDWMTSSLSAPEARSLRDSFIPKFSNTSFDLVCPQVDSSFSRRFKELKTPEMAKAEATERSLKAEQYKILDVARPLLFLREEIAASAELKDSPLAEAAETALRLWGHTFHNVTVSRRENLLRVSDPKFLSLLKEPNRLKPRECASLFGRRFIRNMVKEATDDQTLRSISRMGGSHSSSSRYRAGNSGYRGASNSRRGGGFGHGGHSGNYDTSANTFNRSRGNHSSFRSENLLCAVSPLDSPPIVGGRLRHFVESWKTLSKDPWILQSISQGVKLDFWPAHIKLVAKPTWKWRKVSGSFVIEKLEIS</sequence>
<feature type="compositionally biased region" description="Basic and acidic residues" evidence="1">
    <location>
        <begin position="185"/>
        <end position="197"/>
    </location>
</feature>
<dbReference type="PANTHER" id="PTHR33066:SF2">
    <property type="entry name" value="FILAGGRIN-2-LIKE"/>
    <property type="match status" value="1"/>
</dbReference>
<evidence type="ECO:0000313" key="3">
    <source>
        <dbReference type="Proteomes" id="UP001234178"/>
    </source>
</evidence>
<accession>A0ABR0AGI7</accession>
<dbReference type="PANTHER" id="PTHR33066">
    <property type="entry name" value="INTEGRASE_SAM-LIKE_N DOMAIN-CONTAINING PROTEIN"/>
    <property type="match status" value="1"/>
</dbReference>
<feature type="compositionally biased region" description="Low complexity" evidence="1">
    <location>
        <begin position="157"/>
        <end position="179"/>
    </location>
</feature>
<dbReference type="EMBL" id="JAOYFB010000037">
    <property type="protein sequence ID" value="KAK4024173.1"/>
    <property type="molecule type" value="Genomic_DNA"/>
</dbReference>
<evidence type="ECO:0000256" key="1">
    <source>
        <dbReference type="SAM" id="MobiDB-lite"/>
    </source>
</evidence>
<gene>
    <name evidence="2" type="ORF">OUZ56_009560</name>
</gene>
<name>A0ABR0AGI7_9CRUS</name>
<keyword evidence="3" id="KW-1185">Reference proteome</keyword>
<feature type="region of interest" description="Disordered" evidence="1">
    <location>
        <begin position="451"/>
        <end position="488"/>
    </location>
</feature>
<reference evidence="2 3" key="1">
    <citation type="journal article" date="2023" name="Nucleic Acids Res.">
        <title>The hologenome of Daphnia magna reveals possible DNA methylation and microbiome-mediated evolution of the host genome.</title>
        <authorList>
            <person name="Chaturvedi A."/>
            <person name="Li X."/>
            <person name="Dhandapani V."/>
            <person name="Marshall H."/>
            <person name="Kissane S."/>
            <person name="Cuenca-Cambronero M."/>
            <person name="Asole G."/>
            <person name="Calvet F."/>
            <person name="Ruiz-Romero M."/>
            <person name="Marangio P."/>
            <person name="Guigo R."/>
            <person name="Rago D."/>
            <person name="Mirbahai L."/>
            <person name="Eastwood N."/>
            <person name="Colbourne J.K."/>
            <person name="Zhou J."/>
            <person name="Mallon E."/>
            <person name="Orsini L."/>
        </authorList>
    </citation>
    <scope>NUCLEOTIDE SEQUENCE [LARGE SCALE GENOMIC DNA]</scope>
    <source>
        <strain evidence="2">LRV0_1</strain>
    </source>
</reference>
<feature type="compositionally biased region" description="Basic and acidic residues" evidence="1">
    <location>
        <begin position="204"/>
        <end position="215"/>
    </location>
</feature>
<feature type="region of interest" description="Disordered" evidence="1">
    <location>
        <begin position="157"/>
        <end position="244"/>
    </location>
</feature>
<feature type="compositionally biased region" description="Basic and acidic residues" evidence="1">
    <location>
        <begin position="222"/>
        <end position="244"/>
    </location>
</feature>
<protein>
    <submittedName>
        <fullName evidence="2">Uncharacterized protein</fullName>
    </submittedName>
</protein>